<proteinExistence type="predicted"/>
<dbReference type="PROSITE" id="PS51085">
    <property type="entry name" value="2FE2S_FER_2"/>
    <property type="match status" value="1"/>
</dbReference>
<dbReference type="AlphaFoldDB" id="A0A239F0E3"/>
<dbReference type="Gene3D" id="3.10.20.30">
    <property type="match status" value="1"/>
</dbReference>
<evidence type="ECO:0000313" key="2">
    <source>
        <dbReference type="EMBL" id="SNS50359.1"/>
    </source>
</evidence>
<gene>
    <name evidence="2" type="ORF">SAMN05421640_0424</name>
</gene>
<protein>
    <submittedName>
        <fullName evidence="2">Ferredoxin, 2Fe-2S</fullName>
    </submittedName>
</protein>
<sequence>MPTVVIANLQSKSIHCEDKRESLLDILLSATDWMHACGAKGRCTTCKAKILSGMENLTPRTRPEEQYAKLNKLREDERLTCQTIPIGDVTIEVPKETQLPHLTYSK</sequence>
<dbReference type="GO" id="GO:0051536">
    <property type="term" value="F:iron-sulfur cluster binding"/>
    <property type="evidence" value="ECO:0007669"/>
    <property type="project" value="InterPro"/>
</dbReference>
<reference evidence="2 3" key="1">
    <citation type="submission" date="2017-06" db="EMBL/GenBank/DDBJ databases">
        <authorList>
            <person name="Kim H.J."/>
            <person name="Triplett B.A."/>
        </authorList>
    </citation>
    <scope>NUCLEOTIDE SEQUENCE [LARGE SCALE GENOMIC DNA]</scope>
    <source>
        <strain evidence="2 3">DSM 19307</strain>
    </source>
</reference>
<dbReference type="Proteomes" id="UP000198393">
    <property type="component" value="Unassembled WGS sequence"/>
</dbReference>
<dbReference type="InterPro" id="IPR012675">
    <property type="entry name" value="Beta-grasp_dom_sf"/>
</dbReference>
<dbReference type="RefSeq" id="WP_089355192.1">
    <property type="nucleotide sequence ID" value="NZ_FZPD01000001.1"/>
</dbReference>
<evidence type="ECO:0000259" key="1">
    <source>
        <dbReference type="PROSITE" id="PS51085"/>
    </source>
</evidence>
<keyword evidence="3" id="KW-1185">Reference proteome</keyword>
<dbReference type="EMBL" id="FZPD01000001">
    <property type="protein sequence ID" value="SNS50359.1"/>
    <property type="molecule type" value="Genomic_DNA"/>
</dbReference>
<accession>A0A239F0E3</accession>
<name>A0A239F0E3_EKHLU</name>
<dbReference type="Pfam" id="PF00111">
    <property type="entry name" value="Fer2"/>
    <property type="match status" value="1"/>
</dbReference>
<dbReference type="InterPro" id="IPR036010">
    <property type="entry name" value="2Fe-2S_ferredoxin-like_sf"/>
</dbReference>
<evidence type="ECO:0000313" key="3">
    <source>
        <dbReference type="Proteomes" id="UP000198393"/>
    </source>
</evidence>
<dbReference type="CDD" id="cd00207">
    <property type="entry name" value="fer2"/>
    <property type="match status" value="1"/>
</dbReference>
<dbReference type="SUPFAM" id="SSF54292">
    <property type="entry name" value="2Fe-2S ferredoxin-like"/>
    <property type="match status" value="1"/>
</dbReference>
<dbReference type="OrthoDB" id="9799640at2"/>
<dbReference type="InterPro" id="IPR001041">
    <property type="entry name" value="2Fe-2S_ferredoxin-type"/>
</dbReference>
<organism evidence="2 3">
    <name type="scientific">Ekhidna lutea</name>
    <dbReference type="NCBI Taxonomy" id="447679"/>
    <lineage>
        <taxon>Bacteria</taxon>
        <taxon>Pseudomonadati</taxon>
        <taxon>Bacteroidota</taxon>
        <taxon>Cytophagia</taxon>
        <taxon>Cytophagales</taxon>
        <taxon>Reichenbachiellaceae</taxon>
        <taxon>Ekhidna</taxon>
    </lineage>
</organism>
<feature type="domain" description="2Fe-2S ferredoxin-type" evidence="1">
    <location>
        <begin position="2"/>
        <end position="97"/>
    </location>
</feature>